<gene>
    <name evidence="4" type="ORF">D3875_13840</name>
</gene>
<proteinExistence type="predicted"/>
<dbReference type="CDD" id="cd00156">
    <property type="entry name" value="REC"/>
    <property type="match status" value="1"/>
</dbReference>
<dbReference type="OrthoDB" id="109585at2"/>
<dbReference type="InterPro" id="IPR011006">
    <property type="entry name" value="CheY-like_superfamily"/>
</dbReference>
<feature type="domain" description="Response regulatory" evidence="3">
    <location>
        <begin position="10"/>
        <end position="122"/>
    </location>
</feature>
<organism evidence="4 5">
    <name type="scientific">Deinococcus cavernae</name>
    <dbReference type="NCBI Taxonomy" id="2320857"/>
    <lineage>
        <taxon>Bacteria</taxon>
        <taxon>Thermotogati</taxon>
        <taxon>Deinococcota</taxon>
        <taxon>Deinococci</taxon>
        <taxon>Deinococcales</taxon>
        <taxon>Deinococcaceae</taxon>
        <taxon>Deinococcus</taxon>
    </lineage>
</organism>
<dbReference type="GO" id="GO:0000160">
    <property type="term" value="P:phosphorelay signal transduction system"/>
    <property type="evidence" value="ECO:0007669"/>
    <property type="project" value="InterPro"/>
</dbReference>
<keyword evidence="5" id="KW-1185">Reference proteome</keyword>
<keyword evidence="1 2" id="KW-0597">Phosphoprotein</keyword>
<evidence type="ECO:0000313" key="4">
    <source>
        <dbReference type="EMBL" id="RJF72470.1"/>
    </source>
</evidence>
<comment type="caution">
    <text evidence="4">The sequence shown here is derived from an EMBL/GenBank/DDBJ whole genome shotgun (WGS) entry which is preliminary data.</text>
</comment>
<sequence length="277" mass="29801">MTPSMPALPHILVVDDSGGVRRQVECMLSPYARVTLAESVPDALRALTPCVQLVLSDVQMPGESGLELAAILKRQRPDLPVILCTGVVDVETRSRAQALGVETVLRKPLLSEPLLKVIRQWVGREIGEPGHPAPAQLAPARPASVPECPVLATAGPAPLPQESVLLDIDPLDELCRQPGVLSAAQLDESGAVQRQWNLPLPPELGHLAVNILAGVDGVATELGSVWPPGEFLQVELLDRVWLLGRWRGQRLTLVVRDAQVAGRVLQRLQALGDPHQV</sequence>
<feature type="modified residue" description="4-aspartylphosphate" evidence="2">
    <location>
        <position position="57"/>
    </location>
</feature>
<protein>
    <submittedName>
        <fullName evidence="4">Response regulator</fullName>
    </submittedName>
</protein>
<name>A0A418V8Q4_9DEIO</name>
<evidence type="ECO:0000259" key="3">
    <source>
        <dbReference type="PROSITE" id="PS50110"/>
    </source>
</evidence>
<dbReference type="InterPro" id="IPR050595">
    <property type="entry name" value="Bact_response_regulator"/>
</dbReference>
<dbReference type="RefSeq" id="WP_119764633.1">
    <property type="nucleotide sequence ID" value="NZ_QYUJ01000014.1"/>
</dbReference>
<dbReference type="Pfam" id="PF00072">
    <property type="entry name" value="Response_reg"/>
    <property type="match status" value="1"/>
</dbReference>
<dbReference type="PANTHER" id="PTHR44591:SF3">
    <property type="entry name" value="RESPONSE REGULATORY DOMAIN-CONTAINING PROTEIN"/>
    <property type="match status" value="1"/>
</dbReference>
<dbReference type="EMBL" id="QYUJ01000014">
    <property type="protein sequence ID" value="RJF72470.1"/>
    <property type="molecule type" value="Genomic_DNA"/>
</dbReference>
<dbReference type="PROSITE" id="PS50110">
    <property type="entry name" value="RESPONSE_REGULATORY"/>
    <property type="match status" value="1"/>
</dbReference>
<dbReference type="SMART" id="SM00448">
    <property type="entry name" value="REC"/>
    <property type="match status" value="1"/>
</dbReference>
<dbReference type="PANTHER" id="PTHR44591">
    <property type="entry name" value="STRESS RESPONSE REGULATOR PROTEIN 1"/>
    <property type="match status" value="1"/>
</dbReference>
<dbReference type="AlphaFoldDB" id="A0A418V8Q4"/>
<evidence type="ECO:0000256" key="1">
    <source>
        <dbReference type="ARBA" id="ARBA00022553"/>
    </source>
</evidence>
<dbReference type="InterPro" id="IPR001789">
    <property type="entry name" value="Sig_transdc_resp-reg_receiver"/>
</dbReference>
<dbReference type="Gene3D" id="3.40.50.2300">
    <property type="match status" value="1"/>
</dbReference>
<evidence type="ECO:0000313" key="5">
    <source>
        <dbReference type="Proteomes" id="UP000286287"/>
    </source>
</evidence>
<accession>A0A418V8Q4</accession>
<evidence type="ECO:0000256" key="2">
    <source>
        <dbReference type="PROSITE-ProRule" id="PRU00169"/>
    </source>
</evidence>
<dbReference type="SUPFAM" id="SSF52172">
    <property type="entry name" value="CheY-like"/>
    <property type="match status" value="1"/>
</dbReference>
<dbReference type="Proteomes" id="UP000286287">
    <property type="component" value="Unassembled WGS sequence"/>
</dbReference>
<reference evidence="4 5" key="1">
    <citation type="submission" date="2018-09" db="EMBL/GenBank/DDBJ databases">
        <authorList>
            <person name="Zhu H."/>
        </authorList>
    </citation>
    <scope>NUCLEOTIDE SEQUENCE [LARGE SCALE GENOMIC DNA]</scope>
    <source>
        <strain evidence="4 5">K2S05-167</strain>
    </source>
</reference>